<dbReference type="AlphaFoldDB" id="A0AA96V2J2"/>
<sequence>MEIIIGISGASGAGYGIRLLEIIGQMNQAAEKTKGFEKIKTHLVMTKSAEEIIRLETDRDPMEIKKMADAVYDENDFTAPIASGSYKTAGMIIAPCSMKTLGQIANGISGNLVSRAADVCLKDERKLILMTRETPLNLIHLENMVKAKKAGATILPASPGFYGRPQTIDDLYNIMAGRALDLLGIDNDVYKRWKQPADQ</sequence>
<evidence type="ECO:0000259" key="7">
    <source>
        <dbReference type="Pfam" id="PF02441"/>
    </source>
</evidence>
<protein>
    <recommendedName>
        <fullName evidence="6">Flavin prenyltransferase UbiX</fullName>
        <ecNumber evidence="6">2.5.1.129</ecNumber>
    </recommendedName>
</protein>
<dbReference type="SUPFAM" id="SSF52507">
    <property type="entry name" value="Homo-oligomeric flavin-containing Cys decarboxylases, HFCD"/>
    <property type="match status" value="1"/>
</dbReference>
<accession>A0AA96V2J2</accession>
<evidence type="ECO:0000256" key="2">
    <source>
        <dbReference type="ARBA" id="ARBA00022630"/>
    </source>
</evidence>
<dbReference type="GO" id="GO:0106141">
    <property type="term" value="F:flavin prenyltransferase activity"/>
    <property type="evidence" value="ECO:0007669"/>
    <property type="project" value="UniProtKB-EC"/>
</dbReference>
<name>A0AA96V2J2_9EURY</name>
<dbReference type="InterPro" id="IPR004507">
    <property type="entry name" value="UbiX-like"/>
</dbReference>
<keyword evidence="2 6" id="KW-0285">Flavoprotein</keyword>
<proteinExistence type="inferred from homology"/>
<dbReference type="HAMAP" id="MF_01984">
    <property type="entry name" value="ubiX_pad"/>
    <property type="match status" value="1"/>
</dbReference>
<evidence type="ECO:0000256" key="6">
    <source>
        <dbReference type="HAMAP-Rule" id="MF_01984"/>
    </source>
</evidence>
<keyword evidence="3 6" id="KW-0288">FMN</keyword>
<dbReference type="NCBIfam" id="TIGR00421">
    <property type="entry name" value="ubiX_pad"/>
    <property type="match status" value="1"/>
</dbReference>
<evidence type="ECO:0000256" key="1">
    <source>
        <dbReference type="ARBA" id="ARBA00022602"/>
    </source>
</evidence>
<feature type="binding site" evidence="6">
    <location>
        <position position="46"/>
    </location>
    <ligand>
        <name>FMN</name>
        <dbReference type="ChEBI" id="CHEBI:58210"/>
    </ligand>
</feature>
<dbReference type="EC" id="2.5.1.129" evidence="6"/>
<dbReference type="EMBL" id="CP131060">
    <property type="protein sequence ID" value="WNY25302.1"/>
    <property type="molecule type" value="Genomic_DNA"/>
</dbReference>
<evidence type="ECO:0000256" key="4">
    <source>
        <dbReference type="ARBA" id="ARBA00022679"/>
    </source>
</evidence>
<dbReference type="GeneID" id="89229961"/>
<dbReference type="Gene3D" id="3.40.50.1950">
    <property type="entry name" value="Flavin prenyltransferase-like"/>
    <property type="match status" value="1"/>
</dbReference>
<comment type="catalytic activity">
    <reaction evidence="6">
        <text>dimethylallyl phosphate + FMNH2 = prenylated FMNH2 + phosphate</text>
        <dbReference type="Rhea" id="RHEA:37743"/>
        <dbReference type="ChEBI" id="CHEBI:43474"/>
        <dbReference type="ChEBI" id="CHEBI:57618"/>
        <dbReference type="ChEBI" id="CHEBI:87467"/>
        <dbReference type="ChEBI" id="CHEBI:88052"/>
        <dbReference type="EC" id="2.5.1.129"/>
    </reaction>
</comment>
<dbReference type="InterPro" id="IPR036551">
    <property type="entry name" value="Flavin_trans-like"/>
</dbReference>
<dbReference type="RefSeq" id="WP_338103336.1">
    <property type="nucleotide sequence ID" value="NZ_CP131060.1"/>
</dbReference>
<dbReference type="Proteomes" id="UP001303587">
    <property type="component" value="Chromosome"/>
</dbReference>
<comment type="similarity">
    <text evidence="5 6">Belongs to the UbiX/PAD1 family.</text>
</comment>
<dbReference type="Pfam" id="PF02441">
    <property type="entry name" value="Flavoprotein"/>
    <property type="match status" value="1"/>
</dbReference>
<keyword evidence="4 6" id="KW-0808">Transferase</keyword>
<evidence type="ECO:0000313" key="8">
    <source>
        <dbReference type="EMBL" id="WNY25302.1"/>
    </source>
</evidence>
<feature type="binding site" evidence="6">
    <location>
        <position position="178"/>
    </location>
    <ligand>
        <name>dimethylallyl phosphate</name>
        <dbReference type="ChEBI" id="CHEBI:88052"/>
    </ligand>
</feature>
<feature type="binding site" evidence="6">
    <location>
        <position position="132"/>
    </location>
    <ligand>
        <name>FMN</name>
        <dbReference type="ChEBI" id="CHEBI:58210"/>
    </ligand>
</feature>
<dbReference type="InterPro" id="IPR003382">
    <property type="entry name" value="Flavoprotein"/>
</dbReference>
<feature type="domain" description="Flavoprotein" evidence="7">
    <location>
        <begin position="1"/>
        <end position="182"/>
    </location>
</feature>
<feature type="binding site" evidence="6">
    <location>
        <begin position="97"/>
        <end position="100"/>
    </location>
    <ligand>
        <name>FMN</name>
        <dbReference type="ChEBI" id="CHEBI:58210"/>
    </ligand>
</feature>
<feature type="binding site" evidence="6">
    <location>
        <position position="162"/>
    </location>
    <ligand>
        <name>dimethylallyl phosphate</name>
        <dbReference type="ChEBI" id="CHEBI:88052"/>
    </ligand>
</feature>
<evidence type="ECO:0000313" key="9">
    <source>
        <dbReference type="Proteomes" id="UP001303587"/>
    </source>
</evidence>
<gene>
    <name evidence="6 8" type="primary">ubiX</name>
    <name evidence="8" type="ORF">MsAc7_08480</name>
</gene>
<keyword evidence="9" id="KW-1185">Reference proteome</keyword>
<dbReference type="NCBIfam" id="NF004685">
    <property type="entry name" value="PRK06029.1"/>
    <property type="match status" value="1"/>
</dbReference>
<dbReference type="FunFam" id="3.40.50.1950:FF:000001">
    <property type="entry name" value="Flavin prenyltransferase UbiX"/>
    <property type="match status" value="1"/>
</dbReference>
<comment type="caution">
    <text evidence="6">Lacks conserved residue(s) required for the propagation of feature annotation.</text>
</comment>
<keyword evidence="1 6" id="KW-0637">Prenyltransferase</keyword>
<reference evidence="8 9" key="1">
    <citation type="submission" date="2023-07" db="EMBL/GenBank/DDBJ databases">
        <title>Closed genoem sequence of Methanosarcinaceae archaeon Ac7.</title>
        <authorList>
            <person name="Poehlein A."/>
            <person name="Protasov E."/>
            <person name="Platt K."/>
            <person name="Reeh H."/>
            <person name="Daniel R."/>
            <person name="Brune A."/>
        </authorList>
    </citation>
    <scope>NUCLEOTIDE SEQUENCE [LARGE SCALE GENOMIC DNA]</scope>
    <source>
        <strain evidence="8 9">Ac7</strain>
    </source>
</reference>
<organism evidence="8 9">
    <name type="scientific">Methanolapillus millepedarum</name>
    <dbReference type="NCBI Taxonomy" id="3028296"/>
    <lineage>
        <taxon>Archaea</taxon>
        <taxon>Methanobacteriati</taxon>
        <taxon>Methanobacteriota</taxon>
        <taxon>Stenosarchaea group</taxon>
        <taxon>Methanomicrobia</taxon>
        <taxon>Methanosarcinales</taxon>
        <taxon>Methanosarcinaceae</taxon>
        <taxon>Methanolapillus</taxon>
    </lineage>
</organism>
<evidence type="ECO:0000256" key="3">
    <source>
        <dbReference type="ARBA" id="ARBA00022643"/>
    </source>
</evidence>
<evidence type="ECO:0000256" key="5">
    <source>
        <dbReference type="ARBA" id="ARBA00060793"/>
    </source>
</evidence>
<feature type="binding site" evidence="6">
    <location>
        <begin position="9"/>
        <end position="11"/>
    </location>
    <ligand>
        <name>FMN</name>
        <dbReference type="ChEBI" id="CHEBI:58210"/>
    </ligand>
</feature>
<comment type="function">
    <text evidence="6">Flavin prenyltransferase that catalyzes the synthesis of the prenylated FMN cofactor (prenyl-FMN) for 4-hydroxy-3-polyprenylbenzoic acid decarboxylase UbiD. The prenyltransferase is metal-independent and links a dimethylallyl moiety from dimethylallyl monophosphate (DMAP) to the flavin N5 and C6 atoms of FMN.</text>
</comment>